<protein>
    <submittedName>
        <fullName evidence="4">Lipoprotein</fullName>
    </submittedName>
</protein>
<dbReference type="Pfam" id="PF09587">
    <property type="entry name" value="PGA_cap"/>
    <property type="match status" value="1"/>
</dbReference>
<evidence type="ECO:0000313" key="5">
    <source>
        <dbReference type="Proteomes" id="UP000287872"/>
    </source>
</evidence>
<proteinExistence type="inferred from homology"/>
<evidence type="ECO:0000313" key="4">
    <source>
        <dbReference type="EMBL" id="GCD12086.1"/>
    </source>
</evidence>
<dbReference type="AlphaFoldDB" id="A0A401URE6"/>
<comment type="caution">
    <text evidence="4">The sequence shown here is derived from an EMBL/GenBank/DDBJ whole genome shotgun (WGS) entry which is preliminary data.</text>
</comment>
<feature type="domain" description="Capsule synthesis protein CapA" evidence="3">
    <location>
        <begin position="80"/>
        <end position="308"/>
    </location>
</feature>
<dbReference type="PANTHER" id="PTHR33393:SF11">
    <property type="entry name" value="POLYGLUTAMINE SYNTHESIS ACCESSORY PROTEIN RV0574C-RELATED"/>
    <property type="match status" value="1"/>
</dbReference>
<dbReference type="Proteomes" id="UP000287872">
    <property type="component" value="Unassembled WGS sequence"/>
</dbReference>
<evidence type="ECO:0000259" key="3">
    <source>
        <dbReference type="SMART" id="SM00854"/>
    </source>
</evidence>
<evidence type="ECO:0000256" key="1">
    <source>
        <dbReference type="ARBA" id="ARBA00005662"/>
    </source>
</evidence>
<dbReference type="PANTHER" id="PTHR33393">
    <property type="entry name" value="POLYGLUTAMINE SYNTHESIS ACCESSORY PROTEIN RV0574C-RELATED"/>
    <property type="match status" value="1"/>
</dbReference>
<gene>
    <name evidence="4" type="ORF">Ctaglu_37090</name>
</gene>
<comment type="similarity">
    <text evidence="1">Belongs to the CapA family.</text>
</comment>
<keyword evidence="5" id="KW-1185">Reference proteome</keyword>
<dbReference type="Gene3D" id="3.60.21.10">
    <property type="match status" value="1"/>
</dbReference>
<sequence>MKKSRKRKLNKKKAIRNISLLLFVSVILTTVVVKTVSFSLKKFNWSHATSKEEKNKPSDKDTSNNETAKATTVEKNTEVLLSAVGDCTIGTDSKFDYATSLPAMVTNSNKDFSYYFKNVHSIFSRDDVTIANLETTFTDSNDKEEKQYNFKATSDFAKSLTLGSIEGVNLSNNHIYDYKEKGFQDTKLALEKEKVNFFGEKAKWITKIKEQPFGFLGYRGWSTDQSFLDKLKQDILELKKTNSVIVINFHWGNEKEYYPIDAQKTLARFAIDNGADIILGHHPHVIQGIEQYKNRIIAYSLGNFCFGGNSNPSDKRTFIFQSNLKFTSNNLTAIGVRVIPCSISSVDYKNDYCPTPLSGDAKLNLLSNLNKLSPNSGFKISDEFSYINVNNNN</sequence>
<feature type="compositionally biased region" description="Basic and acidic residues" evidence="2">
    <location>
        <begin position="49"/>
        <end position="63"/>
    </location>
</feature>
<organism evidence="4 5">
    <name type="scientific">Clostridium tagluense</name>
    <dbReference type="NCBI Taxonomy" id="360422"/>
    <lineage>
        <taxon>Bacteria</taxon>
        <taxon>Bacillati</taxon>
        <taxon>Bacillota</taxon>
        <taxon>Clostridia</taxon>
        <taxon>Eubacteriales</taxon>
        <taxon>Clostridiaceae</taxon>
        <taxon>Clostridium</taxon>
    </lineage>
</organism>
<dbReference type="CDD" id="cd07381">
    <property type="entry name" value="MPP_CapA"/>
    <property type="match status" value="1"/>
</dbReference>
<dbReference type="SMART" id="SM00854">
    <property type="entry name" value="PGA_cap"/>
    <property type="match status" value="1"/>
</dbReference>
<dbReference type="InterPro" id="IPR019079">
    <property type="entry name" value="Capsule_synth_CapA"/>
</dbReference>
<dbReference type="RefSeq" id="WP_185732802.1">
    <property type="nucleotide sequence ID" value="NZ_BHYK01000026.1"/>
</dbReference>
<dbReference type="InterPro" id="IPR052169">
    <property type="entry name" value="CW_Biosynth-Accessory"/>
</dbReference>
<dbReference type="InterPro" id="IPR029052">
    <property type="entry name" value="Metallo-depent_PP-like"/>
</dbReference>
<keyword evidence="4" id="KW-0449">Lipoprotein</keyword>
<dbReference type="EMBL" id="BHYK01000026">
    <property type="protein sequence ID" value="GCD12086.1"/>
    <property type="molecule type" value="Genomic_DNA"/>
</dbReference>
<feature type="region of interest" description="Disordered" evidence="2">
    <location>
        <begin position="49"/>
        <end position="71"/>
    </location>
</feature>
<reference evidence="4 5" key="1">
    <citation type="submission" date="2018-11" db="EMBL/GenBank/DDBJ databases">
        <title>Genome sequencing and assembly of Clostridium tagluense strain A121.</title>
        <authorList>
            <person name="Murakami T."/>
            <person name="Segawa T."/>
            <person name="Shcherbakova V.A."/>
            <person name="Mori H."/>
            <person name="Yoshimura Y."/>
        </authorList>
    </citation>
    <scope>NUCLEOTIDE SEQUENCE [LARGE SCALE GENOMIC DNA]</scope>
    <source>
        <strain evidence="4 5">A121</strain>
    </source>
</reference>
<name>A0A401URE6_9CLOT</name>
<dbReference type="SUPFAM" id="SSF56300">
    <property type="entry name" value="Metallo-dependent phosphatases"/>
    <property type="match status" value="1"/>
</dbReference>
<accession>A0A401URE6</accession>
<evidence type="ECO:0000256" key="2">
    <source>
        <dbReference type="SAM" id="MobiDB-lite"/>
    </source>
</evidence>